<dbReference type="GO" id="GO:0016020">
    <property type="term" value="C:membrane"/>
    <property type="evidence" value="ECO:0007669"/>
    <property type="project" value="InterPro"/>
</dbReference>
<dbReference type="SUPFAM" id="SSF55874">
    <property type="entry name" value="ATPase domain of HSP90 chaperone/DNA topoisomerase II/histidine kinase"/>
    <property type="match status" value="1"/>
</dbReference>
<evidence type="ECO:0000313" key="12">
    <source>
        <dbReference type="EMBL" id="CAA9239325.1"/>
    </source>
</evidence>
<dbReference type="InterPro" id="IPR036890">
    <property type="entry name" value="HATPase_C_sf"/>
</dbReference>
<dbReference type="EMBL" id="CADCTP010000128">
    <property type="protein sequence ID" value="CAA9239325.1"/>
    <property type="molecule type" value="Genomic_DNA"/>
</dbReference>
<feature type="domain" description="Histidine kinase/HSP90-like ATPase" evidence="10">
    <location>
        <begin position="301"/>
        <end position="388"/>
    </location>
</feature>
<sequence length="391" mass="41206">MTPAALARPRRPGGGALTLATLAAGQVAMAVVTLQAEYASFVRPPNLAVAVDVAAGILSLVLLPLVRRAPVRLALLQSLLVTVSAAATPAAGTAELWVAQRRRLPVAVAVGCAGVLGHVVRASWRPVPDRPLGLWVLVIVVSYAALVGWGAQTQARRALLSSLRDRARRAEQEQAHRIDEARRGERTRIAREMHDVLAHRLTLLAAYAGALEFRPDAPPEELARASGVVRAGAHEALEELREVIGLLRDDPGADGAERDRPQPTLADLPRLLDETRAAGTPVALRDRLGPAAAEVPDGAGRTVHRVVQEALTNARKHASGRPVTVLLAGRPGKRLLVVVTNPVSGAAAEPVPGSGTGLVGLRERVALAGGSLDTRTGGGDFRLWVVLPWPR</sequence>
<dbReference type="Gene3D" id="3.30.565.10">
    <property type="entry name" value="Histidine kinase-like ATPase, C-terminal domain"/>
    <property type="match status" value="1"/>
</dbReference>
<evidence type="ECO:0000256" key="5">
    <source>
        <dbReference type="ARBA" id="ARBA00022741"/>
    </source>
</evidence>
<keyword evidence="4" id="KW-0808">Transferase</keyword>
<evidence type="ECO:0000256" key="4">
    <source>
        <dbReference type="ARBA" id="ARBA00022679"/>
    </source>
</evidence>
<evidence type="ECO:0000256" key="8">
    <source>
        <dbReference type="ARBA" id="ARBA00023012"/>
    </source>
</evidence>
<organism evidence="12">
    <name type="scientific">uncultured Mycobacteriales bacterium</name>
    <dbReference type="NCBI Taxonomy" id="581187"/>
    <lineage>
        <taxon>Bacteria</taxon>
        <taxon>Bacillati</taxon>
        <taxon>Actinomycetota</taxon>
        <taxon>Actinomycetes</taxon>
        <taxon>Mycobacteriales</taxon>
        <taxon>environmental samples</taxon>
    </lineage>
</organism>
<evidence type="ECO:0000259" key="11">
    <source>
        <dbReference type="Pfam" id="PF07730"/>
    </source>
</evidence>
<keyword evidence="9" id="KW-0472">Membrane</keyword>
<dbReference type="AlphaFoldDB" id="A0A6J4I148"/>
<dbReference type="Pfam" id="PF02518">
    <property type="entry name" value="HATPase_c"/>
    <property type="match status" value="1"/>
</dbReference>
<feature type="domain" description="Signal transduction histidine kinase subgroup 3 dimerisation and phosphoacceptor" evidence="11">
    <location>
        <begin position="185"/>
        <end position="250"/>
    </location>
</feature>
<dbReference type="PANTHER" id="PTHR24421">
    <property type="entry name" value="NITRATE/NITRITE SENSOR PROTEIN NARX-RELATED"/>
    <property type="match status" value="1"/>
</dbReference>
<keyword evidence="9" id="KW-1133">Transmembrane helix</keyword>
<evidence type="ECO:0000256" key="6">
    <source>
        <dbReference type="ARBA" id="ARBA00022777"/>
    </source>
</evidence>
<name>A0A6J4I148_9ACTN</name>
<keyword evidence="5" id="KW-0547">Nucleotide-binding</keyword>
<dbReference type="Pfam" id="PF07730">
    <property type="entry name" value="HisKA_3"/>
    <property type="match status" value="1"/>
</dbReference>
<evidence type="ECO:0000256" key="1">
    <source>
        <dbReference type="ARBA" id="ARBA00000085"/>
    </source>
</evidence>
<dbReference type="CDD" id="cd16917">
    <property type="entry name" value="HATPase_UhpB-NarQ-NarX-like"/>
    <property type="match status" value="1"/>
</dbReference>
<dbReference type="InterPro" id="IPR003594">
    <property type="entry name" value="HATPase_dom"/>
</dbReference>
<dbReference type="InterPro" id="IPR050482">
    <property type="entry name" value="Sensor_HK_TwoCompSys"/>
</dbReference>
<evidence type="ECO:0000256" key="3">
    <source>
        <dbReference type="ARBA" id="ARBA00022553"/>
    </source>
</evidence>
<protein>
    <recommendedName>
        <fullName evidence="2">histidine kinase</fullName>
        <ecNumber evidence="2">2.7.13.3</ecNumber>
    </recommendedName>
</protein>
<evidence type="ECO:0000256" key="7">
    <source>
        <dbReference type="ARBA" id="ARBA00022840"/>
    </source>
</evidence>
<keyword evidence="7" id="KW-0067">ATP-binding</keyword>
<dbReference type="Gene3D" id="1.20.5.1930">
    <property type="match status" value="1"/>
</dbReference>
<evidence type="ECO:0000259" key="10">
    <source>
        <dbReference type="Pfam" id="PF02518"/>
    </source>
</evidence>
<keyword evidence="8" id="KW-0902">Two-component regulatory system</keyword>
<dbReference type="GO" id="GO:0005524">
    <property type="term" value="F:ATP binding"/>
    <property type="evidence" value="ECO:0007669"/>
    <property type="project" value="UniProtKB-KW"/>
</dbReference>
<reference evidence="12" key="1">
    <citation type="submission" date="2020-02" db="EMBL/GenBank/DDBJ databases">
        <authorList>
            <person name="Meier V. D."/>
        </authorList>
    </citation>
    <scope>NUCLEOTIDE SEQUENCE</scope>
    <source>
        <strain evidence="12">AVDCRST_MAG41</strain>
    </source>
</reference>
<feature type="transmembrane region" description="Helical" evidence="9">
    <location>
        <begin position="132"/>
        <end position="151"/>
    </location>
</feature>
<feature type="transmembrane region" description="Helical" evidence="9">
    <location>
        <begin position="73"/>
        <end position="92"/>
    </location>
</feature>
<dbReference type="EC" id="2.7.13.3" evidence="2"/>
<accession>A0A6J4I148</accession>
<keyword evidence="9" id="KW-0812">Transmembrane</keyword>
<keyword evidence="3" id="KW-0597">Phosphoprotein</keyword>
<feature type="transmembrane region" description="Helical" evidence="9">
    <location>
        <begin position="104"/>
        <end position="120"/>
    </location>
</feature>
<gene>
    <name evidence="12" type="ORF">AVDCRST_MAG41-1460</name>
</gene>
<proteinExistence type="predicted"/>
<dbReference type="PANTHER" id="PTHR24421:SF10">
    <property type="entry name" value="NITRATE_NITRITE SENSOR PROTEIN NARQ"/>
    <property type="match status" value="1"/>
</dbReference>
<keyword evidence="6 12" id="KW-0418">Kinase</keyword>
<dbReference type="GO" id="GO:0000155">
    <property type="term" value="F:phosphorelay sensor kinase activity"/>
    <property type="evidence" value="ECO:0007669"/>
    <property type="project" value="InterPro"/>
</dbReference>
<evidence type="ECO:0000256" key="9">
    <source>
        <dbReference type="SAM" id="Phobius"/>
    </source>
</evidence>
<feature type="transmembrane region" description="Helical" evidence="9">
    <location>
        <begin position="46"/>
        <end position="66"/>
    </location>
</feature>
<evidence type="ECO:0000256" key="2">
    <source>
        <dbReference type="ARBA" id="ARBA00012438"/>
    </source>
</evidence>
<comment type="catalytic activity">
    <reaction evidence="1">
        <text>ATP + protein L-histidine = ADP + protein N-phospho-L-histidine.</text>
        <dbReference type="EC" id="2.7.13.3"/>
    </reaction>
</comment>
<dbReference type="GO" id="GO:0046983">
    <property type="term" value="F:protein dimerization activity"/>
    <property type="evidence" value="ECO:0007669"/>
    <property type="project" value="InterPro"/>
</dbReference>
<dbReference type="InterPro" id="IPR011712">
    <property type="entry name" value="Sig_transdc_His_kin_sub3_dim/P"/>
</dbReference>